<feature type="chain" id="PRO_5047147041" description="VCBS repeat-containing protein" evidence="1">
    <location>
        <begin position="28"/>
        <end position="237"/>
    </location>
</feature>
<evidence type="ECO:0000313" key="2">
    <source>
        <dbReference type="EMBL" id="MFC6038372.1"/>
    </source>
</evidence>
<dbReference type="RefSeq" id="WP_377732389.1">
    <property type="nucleotide sequence ID" value="NZ_JBHSRI010000002.1"/>
</dbReference>
<evidence type="ECO:0000256" key="1">
    <source>
        <dbReference type="SAM" id="SignalP"/>
    </source>
</evidence>
<dbReference type="Proteomes" id="UP001596170">
    <property type="component" value="Unassembled WGS sequence"/>
</dbReference>
<keyword evidence="1" id="KW-0732">Signal</keyword>
<accession>A0ABW1L5F1</accession>
<keyword evidence="3" id="KW-1185">Reference proteome</keyword>
<dbReference type="EMBL" id="JBHSRI010000002">
    <property type="protein sequence ID" value="MFC6038372.1"/>
    <property type="molecule type" value="Genomic_DNA"/>
</dbReference>
<name>A0ABW1L5F1_9BACL</name>
<comment type="caution">
    <text evidence="2">The sequence shown here is derived from an EMBL/GenBank/DDBJ whole genome shotgun (WGS) entry which is preliminary data.</text>
</comment>
<proteinExistence type="predicted"/>
<protein>
    <recommendedName>
        <fullName evidence="4">VCBS repeat-containing protein</fullName>
    </recommendedName>
</protein>
<feature type="signal peptide" evidence="1">
    <location>
        <begin position="1"/>
        <end position="27"/>
    </location>
</feature>
<evidence type="ECO:0008006" key="4">
    <source>
        <dbReference type="Google" id="ProtNLM"/>
    </source>
</evidence>
<reference evidence="3" key="1">
    <citation type="journal article" date="2019" name="Int. J. Syst. Evol. Microbiol.">
        <title>The Global Catalogue of Microorganisms (GCM) 10K type strain sequencing project: providing services to taxonomists for standard genome sequencing and annotation.</title>
        <authorList>
            <consortium name="The Broad Institute Genomics Platform"/>
            <consortium name="The Broad Institute Genome Sequencing Center for Infectious Disease"/>
            <person name="Wu L."/>
            <person name="Ma J."/>
        </authorList>
    </citation>
    <scope>NUCLEOTIDE SEQUENCE [LARGE SCALE GENOMIC DNA]</scope>
    <source>
        <strain evidence="3">CCUG 54527</strain>
    </source>
</reference>
<sequence>MKNFFIKLSPILIIILVSMAMVTKANTAERVVGQLPEAYLTLYATEKKEGSLTTDLTNFTLKVKGHTYFFSRWMNVPNPTYYPELYYSDVNNDGKKEIIIVLTTGTGSGVVLQEVHVFHENNGDLVEVLVDNPVAIINKNVKTKSSNTEAVITIDNNKTKINFEELGIVPAHISENVGFGNKLKFKVIDDKLVAIVDASIAPTGGGLGEIHIAYMFKDNMYQAEEIKFIPFWKLEFY</sequence>
<gene>
    <name evidence="2" type="ORF">ACFPYN_02780</name>
</gene>
<evidence type="ECO:0000313" key="3">
    <source>
        <dbReference type="Proteomes" id="UP001596170"/>
    </source>
</evidence>
<organism evidence="2 3">
    <name type="scientific">Paenisporosarcina macmurdoensis</name>
    <dbReference type="NCBI Taxonomy" id="212659"/>
    <lineage>
        <taxon>Bacteria</taxon>
        <taxon>Bacillati</taxon>
        <taxon>Bacillota</taxon>
        <taxon>Bacilli</taxon>
        <taxon>Bacillales</taxon>
        <taxon>Caryophanaceae</taxon>
        <taxon>Paenisporosarcina</taxon>
    </lineage>
</organism>